<reference evidence="5" key="1">
    <citation type="submission" date="2021-03" db="EMBL/GenBank/DDBJ databases">
        <authorList>
            <person name="Bekaert M."/>
        </authorList>
    </citation>
    <scope>NUCLEOTIDE SEQUENCE</scope>
</reference>
<dbReference type="InterPro" id="IPR052065">
    <property type="entry name" value="Compl_asym_regulator"/>
</dbReference>
<evidence type="ECO:0000256" key="2">
    <source>
        <dbReference type="ARBA" id="ARBA00023157"/>
    </source>
</evidence>
<dbReference type="InterPro" id="IPR036179">
    <property type="entry name" value="Ig-like_dom_sf"/>
</dbReference>
<evidence type="ECO:0000256" key="1">
    <source>
        <dbReference type="ARBA" id="ARBA00022737"/>
    </source>
</evidence>
<dbReference type="InterPro" id="IPR036383">
    <property type="entry name" value="TSP1_rpt_sf"/>
</dbReference>
<evidence type="ECO:0000313" key="6">
    <source>
        <dbReference type="Proteomes" id="UP000683360"/>
    </source>
</evidence>
<dbReference type="PRINTS" id="PR01705">
    <property type="entry name" value="TSP1REPEAT"/>
</dbReference>
<feature type="signal peptide" evidence="3">
    <location>
        <begin position="1"/>
        <end position="20"/>
    </location>
</feature>
<feature type="chain" id="PRO_5035899289" description="Ig-like domain-containing protein" evidence="3">
    <location>
        <begin position="21"/>
        <end position="336"/>
    </location>
</feature>
<dbReference type="AlphaFoldDB" id="A0A8S3T408"/>
<organism evidence="5 6">
    <name type="scientific">Mytilus edulis</name>
    <name type="common">Blue mussel</name>
    <dbReference type="NCBI Taxonomy" id="6550"/>
    <lineage>
        <taxon>Eukaryota</taxon>
        <taxon>Metazoa</taxon>
        <taxon>Spiralia</taxon>
        <taxon>Lophotrochozoa</taxon>
        <taxon>Mollusca</taxon>
        <taxon>Bivalvia</taxon>
        <taxon>Autobranchia</taxon>
        <taxon>Pteriomorphia</taxon>
        <taxon>Mytilida</taxon>
        <taxon>Mytiloidea</taxon>
        <taxon>Mytilidae</taxon>
        <taxon>Mytilinae</taxon>
        <taxon>Mytilus</taxon>
    </lineage>
</organism>
<evidence type="ECO:0000259" key="4">
    <source>
        <dbReference type="PROSITE" id="PS50835"/>
    </source>
</evidence>
<dbReference type="SUPFAM" id="SSF48726">
    <property type="entry name" value="Immunoglobulin"/>
    <property type="match status" value="2"/>
</dbReference>
<feature type="domain" description="Ig-like" evidence="4">
    <location>
        <begin position="1"/>
        <end position="102"/>
    </location>
</feature>
<evidence type="ECO:0000313" key="5">
    <source>
        <dbReference type="EMBL" id="CAG2228625.1"/>
    </source>
</evidence>
<keyword evidence="1" id="KW-0677">Repeat</keyword>
<name>A0A8S3T408_MYTED</name>
<keyword evidence="6" id="KW-1185">Reference proteome</keyword>
<dbReference type="Gene3D" id="2.20.100.10">
    <property type="entry name" value="Thrombospondin type-1 (TSP1) repeat"/>
    <property type="match status" value="3"/>
</dbReference>
<dbReference type="SUPFAM" id="SSF82895">
    <property type="entry name" value="TSP-1 type 1 repeat"/>
    <property type="match status" value="3"/>
</dbReference>
<dbReference type="OrthoDB" id="6071428at2759"/>
<dbReference type="EMBL" id="CAJPWZ010001999">
    <property type="protein sequence ID" value="CAG2228625.1"/>
    <property type="molecule type" value="Genomic_DNA"/>
</dbReference>
<dbReference type="InterPro" id="IPR007110">
    <property type="entry name" value="Ig-like_dom"/>
</dbReference>
<proteinExistence type="predicted"/>
<dbReference type="PANTHER" id="PTHR22906:SF21">
    <property type="entry name" value="SEMA DOMAIN-CONTAINING PROTEIN"/>
    <property type="match status" value="1"/>
</dbReference>
<keyword evidence="3" id="KW-0732">Signal</keyword>
<dbReference type="PROSITE" id="PS50092">
    <property type="entry name" value="TSP1"/>
    <property type="match status" value="3"/>
</dbReference>
<evidence type="ECO:0000256" key="3">
    <source>
        <dbReference type="SAM" id="SignalP"/>
    </source>
</evidence>
<dbReference type="PROSITE" id="PS50835">
    <property type="entry name" value="IG_LIKE"/>
    <property type="match status" value="1"/>
</dbReference>
<protein>
    <recommendedName>
        <fullName evidence="4">Ig-like domain-containing protein</fullName>
    </recommendedName>
</protein>
<dbReference type="SMART" id="SM00209">
    <property type="entry name" value="TSP1"/>
    <property type="match status" value="3"/>
</dbReference>
<dbReference type="PANTHER" id="PTHR22906">
    <property type="entry name" value="PROPERDIN"/>
    <property type="match status" value="1"/>
</dbReference>
<gene>
    <name evidence="5" type="ORF">MEDL_41528</name>
</gene>
<sequence length="336" mass="35906">MTGDVVAVVLFILKVYVCQAENVIIGSTKQLVCLNQSGNGWDKFSHGPNMWGIINDGGSYSGSQSNTLTITNFQIEDSGYFRCKVDGNVVAGDNTQLKPEVQASIGTSVILTCTVPGTPLYWYMIGNNGVQTLSDNLEYDGSRTNSLKIRFLTAKTAFIHYCQPIGGMKGPEITVSISGWSSWNAWSACNVECGGGQRERSRTCPGGNCTGRASKNDDCTVVYGVDGRWSAWSTSGICTVSSGGGSQPRVCHCNNPPPDNCGLYCNGKDNDHILCSPSACPVNGGWSAWDSCIVICGNGQQSRRRSCNNPAPQNGLYCQGQGVEYNKCTFPGCQGD</sequence>
<accession>A0A8S3T408</accession>
<keyword evidence="2" id="KW-1015">Disulfide bond</keyword>
<dbReference type="InterPro" id="IPR000884">
    <property type="entry name" value="TSP1_rpt"/>
</dbReference>
<dbReference type="Proteomes" id="UP000683360">
    <property type="component" value="Unassembled WGS sequence"/>
</dbReference>
<dbReference type="Pfam" id="PF00090">
    <property type="entry name" value="TSP_1"/>
    <property type="match status" value="2"/>
</dbReference>
<comment type="caution">
    <text evidence="5">The sequence shown here is derived from an EMBL/GenBank/DDBJ whole genome shotgun (WGS) entry which is preliminary data.</text>
</comment>
<dbReference type="FunFam" id="2.20.100.10:FF:000001">
    <property type="entry name" value="semaphorin-5A isoform X1"/>
    <property type="match status" value="1"/>
</dbReference>